<dbReference type="RefSeq" id="WP_182805385.1">
    <property type="nucleotide sequence ID" value="NZ_CP060007.1"/>
</dbReference>
<dbReference type="EMBL" id="CP060007">
    <property type="protein sequence ID" value="QNA45916.1"/>
    <property type="molecule type" value="Genomic_DNA"/>
</dbReference>
<name>A0A7G5XKB3_9BACT</name>
<feature type="transmembrane region" description="Helical" evidence="5">
    <location>
        <begin position="111"/>
        <end position="130"/>
    </location>
</feature>
<keyword evidence="3 5" id="KW-1133">Transmembrane helix</keyword>
<feature type="transmembrane region" description="Helical" evidence="5">
    <location>
        <begin position="12"/>
        <end position="32"/>
    </location>
</feature>
<dbReference type="GO" id="GO:0005886">
    <property type="term" value="C:plasma membrane"/>
    <property type="evidence" value="ECO:0007669"/>
    <property type="project" value="TreeGrafter"/>
</dbReference>
<feature type="transmembrane region" description="Helical" evidence="5">
    <location>
        <begin position="231"/>
        <end position="253"/>
    </location>
</feature>
<feature type="transmembrane region" description="Helical" evidence="5">
    <location>
        <begin position="142"/>
        <end position="165"/>
    </location>
</feature>
<dbReference type="PANTHER" id="PTHR37955">
    <property type="entry name" value="TELLURITE RESISTANCE PROTEIN TEHA"/>
    <property type="match status" value="1"/>
</dbReference>
<accession>A0A7G5XKB3</accession>
<dbReference type="Proteomes" id="UP000515344">
    <property type="component" value="Chromosome"/>
</dbReference>
<feature type="transmembrane region" description="Helical" evidence="5">
    <location>
        <begin position="288"/>
        <end position="310"/>
    </location>
</feature>
<dbReference type="PANTHER" id="PTHR37955:SF1">
    <property type="entry name" value="DEP DOMAIN-CONTAINING PROTEIN"/>
    <property type="match status" value="1"/>
</dbReference>
<evidence type="ECO:0000256" key="5">
    <source>
        <dbReference type="SAM" id="Phobius"/>
    </source>
</evidence>
<keyword evidence="4 5" id="KW-0472">Membrane</keyword>
<keyword evidence="2 5" id="KW-0812">Transmembrane</keyword>
<organism evidence="6 7">
    <name type="scientific">Lacibacter sediminis</name>
    <dbReference type="NCBI Taxonomy" id="2760713"/>
    <lineage>
        <taxon>Bacteria</taxon>
        <taxon>Pseudomonadati</taxon>
        <taxon>Bacteroidota</taxon>
        <taxon>Chitinophagia</taxon>
        <taxon>Chitinophagales</taxon>
        <taxon>Chitinophagaceae</taxon>
        <taxon>Lacibacter</taxon>
    </lineage>
</organism>
<gene>
    <name evidence="6" type="ORF">H4075_06920</name>
</gene>
<dbReference type="InterPro" id="IPR038665">
    <property type="entry name" value="Voltage-dep_anion_channel_sf"/>
</dbReference>
<evidence type="ECO:0000256" key="3">
    <source>
        <dbReference type="ARBA" id="ARBA00022989"/>
    </source>
</evidence>
<feature type="transmembrane region" description="Helical" evidence="5">
    <location>
        <begin position="85"/>
        <end position="105"/>
    </location>
</feature>
<evidence type="ECO:0000313" key="7">
    <source>
        <dbReference type="Proteomes" id="UP000515344"/>
    </source>
</evidence>
<sequence length="339" mass="37878">MNAVKHDISFLQFLPVSLFGGILGLTGLSFSWRLASAKWGLNPLTGAAFGAIVILLFLLLLVTYINKWIRFPQSVKAEFKDFVSVAFFATFIVSLLLIPGILLTYHEGVATVIWLAGVVFIIIFNLYLLQQWLKRPLPSGNILTPLLLPVIGLLDVPIVGSLLQWPAAREISLFCFAAGCSLFIILYPVIMARLLFVSALPETLQPTLLFLVLPYPILYLDYIGFSGSNDILSSVLYYSGIFLLLIFGSKILFLPKSCPFRVGWWAVSFPLTAITISAFRYSEYHQQLISQVIPVLLLALSTCTIIYLMFQTTYRILTKQLFINDPTKADTAKISEPNH</sequence>
<feature type="transmembrane region" description="Helical" evidence="5">
    <location>
        <begin position="208"/>
        <end position="225"/>
    </location>
</feature>
<evidence type="ECO:0000256" key="2">
    <source>
        <dbReference type="ARBA" id="ARBA00022692"/>
    </source>
</evidence>
<evidence type="ECO:0000256" key="4">
    <source>
        <dbReference type="ARBA" id="ARBA00023136"/>
    </source>
</evidence>
<proteinExistence type="predicted"/>
<comment type="subcellular location">
    <subcellularLocation>
        <location evidence="1">Membrane</location>
        <topology evidence="1">Multi-pass membrane protein</topology>
    </subcellularLocation>
</comment>
<dbReference type="InterPro" id="IPR004695">
    <property type="entry name" value="SLAC1/Mae1/Ssu1/TehA"/>
</dbReference>
<dbReference type="CDD" id="cd09323">
    <property type="entry name" value="TDT_SLAC1_like"/>
    <property type="match status" value="1"/>
</dbReference>
<evidence type="ECO:0000256" key="1">
    <source>
        <dbReference type="ARBA" id="ARBA00004141"/>
    </source>
</evidence>
<dbReference type="InterPro" id="IPR052951">
    <property type="entry name" value="Tellurite_res_ion_channel"/>
</dbReference>
<dbReference type="AlphaFoldDB" id="A0A7G5XKB3"/>
<feature type="transmembrane region" description="Helical" evidence="5">
    <location>
        <begin position="171"/>
        <end position="196"/>
    </location>
</feature>
<reference evidence="7" key="1">
    <citation type="submission" date="2020-08" db="EMBL/GenBank/DDBJ databases">
        <title>Lacibacter sp. S13-6-6 genome sequencing.</title>
        <authorList>
            <person name="Jin L."/>
        </authorList>
    </citation>
    <scope>NUCLEOTIDE SEQUENCE [LARGE SCALE GENOMIC DNA]</scope>
    <source>
        <strain evidence="7">S13-6-6</strain>
    </source>
</reference>
<protein>
    <submittedName>
        <fullName evidence="6">SLAC1 anion channel family protein</fullName>
    </submittedName>
</protein>
<dbReference type="Gene3D" id="1.50.10.150">
    <property type="entry name" value="Voltage-dependent anion channel"/>
    <property type="match status" value="1"/>
</dbReference>
<feature type="transmembrane region" description="Helical" evidence="5">
    <location>
        <begin position="262"/>
        <end position="282"/>
    </location>
</feature>
<keyword evidence="7" id="KW-1185">Reference proteome</keyword>
<dbReference type="KEGG" id="lacs:H4075_06920"/>
<feature type="transmembrane region" description="Helical" evidence="5">
    <location>
        <begin position="44"/>
        <end position="65"/>
    </location>
</feature>
<dbReference type="Pfam" id="PF03595">
    <property type="entry name" value="SLAC1"/>
    <property type="match status" value="1"/>
</dbReference>
<dbReference type="GO" id="GO:0046583">
    <property type="term" value="F:monoatomic cation efflux transmembrane transporter activity"/>
    <property type="evidence" value="ECO:0007669"/>
    <property type="project" value="TreeGrafter"/>
</dbReference>
<evidence type="ECO:0000313" key="6">
    <source>
        <dbReference type="EMBL" id="QNA45916.1"/>
    </source>
</evidence>